<sequence length="259" mass="25915">MAQSLATSVAEAPADAYTQRGVTAEATAENAVIARTRALAQAQRTAYERMAESLGLPRGLSDSQIDSMVSSIIVEEERSTRTGYSGRLTVNFNPNRAGGPGRASAHAGGSGSASGGGSGSLASSGGGAAGDAAPPLVPPALSLPAAGYIEAQTRFSGLREWLDLRQRLAANPEIASVDILAIAVDGARIRLGLRHTPELAMQALPAAGITLQPPVPTAAAPGGMPGLAPPVRYGAQPAAAPAGAGQATGPWQIGLAGRI</sequence>
<dbReference type="Proteomes" id="UP000188879">
    <property type="component" value="Unassembled WGS sequence"/>
</dbReference>
<proteinExistence type="predicted"/>
<organism evidence="2 3">
    <name type="scientific">Teichococcus deserti</name>
    <dbReference type="NCBI Taxonomy" id="1817963"/>
    <lineage>
        <taxon>Bacteria</taxon>
        <taxon>Pseudomonadati</taxon>
        <taxon>Pseudomonadota</taxon>
        <taxon>Alphaproteobacteria</taxon>
        <taxon>Acetobacterales</taxon>
        <taxon>Roseomonadaceae</taxon>
        <taxon>Roseomonas</taxon>
    </lineage>
</organism>
<name>A0A1V2H214_9PROT</name>
<evidence type="ECO:0008006" key="4">
    <source>
        <dbReference type="Google" id="ProtNLM"/>
    </source>
</evidence>
<evidence type="ECO:0000313" key="3">
    <source>
        <dbReference type="Proteomes" id="UP000188879"/>
    </source>
</evidence>
<feature type="region of interest" description="Disordered" evidence="1">
    <location>
        <begin position="93"/>
        <end position="131"/>
    </location>
</feature>
<feature type="compositionally biased region" description="Gly residues" evidence="1">
    <location>
        <begin position="108"/>
        <end position="129"/>
    </location>
</feature>
<evidence type="ECO:0000256" key="1">
    <source>
        <dbReference type="SAM" id="MobiDB-lite"/>
    </source>
</evidence>
<comment type="caution">
    <text evidence="2">The sequence shown here is derived from an EMBL/GenBank/DDBJ whole genome shotgun (WGS) entry which is preliminary data.</text>
</comment>
<dbReference type="AlphaFoldDB" id="A0A1V2H214"/>
<accession>A0A1V2H214</accession>
<keyword evidence="3" id="KW-1185">Reference proteome</keyword>
<dbReference type="RefSeq" id="WP_076957671.1">
    <property type="nucleotide sequence ID" value="NZ_MLCO01000103.1"/>
</dbReference>
<protein>
    <recommendedName>
        <fullName evidence="4">DUF2066 domain-containing protein</fullName>
    </recommendedName>
</protein>
<dbReference type="EMBL" id="MLCO01000103">
    <property type="protein sequence ID" value="ONG53350.1"/>
    <property type="molecule type" value="Genomic_DNA"/>
</dbReference>
<reference evidence="2 3" key="1">
    <citation type="submission" date="2016-10" db="EMBL/GenBank/DDBJ databases">
        <title>Draft Genome sequence of Roseomonas sp. strain M3.</title>
        <authorList>
            <person name="Subhash Y."/>
            <person name="Lee S."/>
        </authorList>
    </citation>
    <scope>NUCLEOTIDE SEQUENCE [LARGE SCALE GENOMIC DNA]</scope>
    <source>
        <strain evidence="2 3">M3</strain>
    </source>
</reference>
<gene>
    <name evidence="2" type="ORF">BKE38_12410</name>
</gene>
<evidence type="ECO:0000313" key="2">
    <source>
        <dbReference type="EMBL" id="ONG53350.1"/>
    </source>
</evidence>